<proteinExistence type="predicted"/>
<keyword evidence="3" id="KW-1185">Reference proteome</keyword>
<comment type="caution">
    <text evidence="2">The sequence shown here is derived from an EMBL/GenBank/DDBJ whole genome shotgun (WGS) entry which is preliminary data.</text>
</comment>
<protein>
    <submittedName>
        <fullName evidence="2">Uncharacterized protein</fullName>
    </submittedName>
</protein>
<reference evidence="2" key="1">
    <citation type="journal article" date="2020" name="Phytopathology">
        <title>Genome Sequence Resources of Colletotrichum truncatum, C. plurivorum, C. musicola, and C. sojae: Four Species Pathogenic to Soybean (Glycine max).</title>
        <authorList>
            <person name="Rogerio F."/>
            <person name="Boufleur T.R."/>
            <person name="Ciampi-Guillardi M."/>
            <person name="Sukno S.A."/>
            <person name="Thon M.R."/>
            <person name="Massola Junior N.S."/>
            <person name="Baroncelli R."/>
        </authorList>
    </citation>
    <scope>NUCLEOTIDE SEQUENCE</scope>
    <source>
        <strain evidence="2">LFN0074</strain>
    </source>
</reference>
<feature type="compositionally biased region" description="Basic and acidic residues" evidence="1">
    <location>
        <begin position="140"/>
        <end position="159"/>
    </location>
</feature>
<evidence type="ECO:0000313" key="3">
    <source>
        <dbReference type="Proteomes" id="UP000639643"/>
    </source>
</evidence>
<sequence length="333" mass="36233">MRKCDSDLQLGAVGLESTALSTGRKGAEEENKSDDGSIDWPREKGGKGSSRVVSPRAGEVWFGSVWWGEILGSASFLPDLPIFLLLLSSGASTAVIGRRDPNYSETGSRSRSRASYSYIRGQLEDQLGCAEGEFDSTDLDSTRRRGEGMKRRRGSKESEAAGARTESVQRPVSVMGSQALVRSRLSTRHGGQRSRHATRVGEAASTHYADDRPTRPDDLWKTKRIERYLMADTHEVALLGRQYRHEAALAPRQSYELKMPLQTLRPRSALGSQHHPNTNTGRIKTASKGSAGDILSWELPGPAAALWGETGGGAIWAQRTLAGVWPSSSVAVE</sequence>
<dbReference type="EMBL" id="WIGM01000080">
    <property type="protein sequence ID" value="KAF6842187.1"/>
    <property type="molecule type" value="Genomic_DNA"/>
</dbReference>
<dbReference type="Proteomes" id="UP000639643">
    <property type="component" value="Unassembled WGS sequence"/>
</dbReference>
<dbReference type="AlphaFoldDB" id="A0A8H6NT79"/>
<feature type="region of interest" description="Disordered" evidence="1">
    <location>
        <begin position="184"/>
        <end position="210"/>
    </location>
</feature>
<gene>
    <name evidence="2" type="ORF">CMUS01_03364</name>
</gene>
<name>A0A8H6NT79_9PEZI</name>
<evidence type="ECO:0000313" key="2">
    <source>
        <dbReference type="EMBL" id="KAF6842187.1"/>
    </source>
</evidence>
<feature type="region of interest" description="Disordered" evidence="1">
    <location>
        <begin position="133"/>
        <end position="172"/>
    </location>
</feature>
<feature type="compositionally biased region" description="Polar residues" evidence="1">
    <location>
        <begin position="270"/>
        <end position="282"/>
    </location>
</feature>
<feature type="region of interest" description="Disordered" evidence="1">
    <location>
        <begin position="268"/>
        <end position="287"/>
    </location>
</feature>
<feature type="region of interest" description="Disordered" evidence="1">
    <location>
        <begin position="19"/>
        <end position="53"/>
    </location>
</feature>
<accession>A0A8H6NT79</accession>
<evidence type="ECO:0000256" key="1">
    <source>
        <dbReference type="SAM" id="MobiDB-lite"/>
    </source>
</evidence>
<feature type="compositionally biased region" description="Basic and acidic residues" evidence="1">
    <location>
        <begin position="25"/>
        <end position="46"/>
    </location>
</feature>
<feature type="compositionally biased region" description="Basic residues" evidence="1">
    <location>
        <begin position="185"/>
        <end position="198"/>
    </location>
</feature>
<organism evidence="2 3">
    <name type="scientific">Colletotrichum musicola</name>
    <dbReference type="NCBI Taxonomy" id="2175873"/>
    <lineage>
        <taxon>Eukaryota</taxon>
        <taxon>Fungi</taxon>
        <taxon>Dikarya</taxon>
        <taxon>Ascomycota</taxon>
        <taxon>Pezizomycotina</taxon>
        <taxon>Sordariomycetes</taxon>
        <taxon>Hypocreomycetidae</taxon>
        <taxon>Glomerellales</taxon>
        <taxon>Glomerellaceae</taxon>
        <taxon>Colletotrichum</taxon>
        <taxon>Colletotrichum orchidearum species complex</taxon>
    </lineage>
</organism>